<dbReference type="Pfam" id="PF00300">
    <property type="entry name" value="His_Phos_1"/>
    <property type="match status" value="1"/>
</dbReference>
<dbReference type="GO" id="GO:0005524">
    <property type="term" value="F:ATP binding"/>
    <property type="evidence" value="ECO:0007669"/>
    <property type="project" value="UniProtKB-KW"/>
</dbReference>
<evidence type="ECO:0000313" key="6">
    <source>
        <dbReference type="Proteomes" id="UP000692954"/>
    </source>
</evidence>
<accession>A0A8S1PAM4</accession>
<evidence type="ECO:0000256" key="1">
    <source>
        <dbReference type="ARBA" id="ARBA00022741"/>
    </source>
</evidence>
<keyword evidence="2" id="KW-0067">ATP-binding</keyword>
<evidence type="ECO:0000256" key="2">
    <source>
        <dbReference type="ARBA" id="ARBA00022840"/>
    </source>
</evidence>
<dbReference type="Proteomes" id="UP000692954">
    <property type="component" value="Unassembled WGS sequence"/>
</dbReference>
<proteinExistence type="predicted"/>
<dbReference type="OrthoDB" id="267323at2759"/>
<dbReference type="GO" id="GO:0006003">
    <property type="term" value="P:fructose 2,6-bisphosphate metabolic process"/>
    <property type="evidence" value="ECO:0007669"/>
    <property type="project" value="InterPro"/>
</dbReference>
<protein>
    <recommendedName>
        <fullName evidence="4">6-phosphofructo-2-kinase domain-containing protein</fullName>
    </recommendedName>
</protein>
<dbReference type="SMART" id="SM00855">
    <property type="entry name" value="PGAM"/>
    <property type="match status" value="1"/>
</dbReference>
<dbReference type="GO" id="GO:0004331">
    <property type="term" value="F:fructose-2,6-bisphosphate 2-phosphatase activity"/>
    <property type="evidence" value="ECO:0007669"/>
    <property type="project" value="TreeGrafter"/>
</dbReference>
<dbReference type="EMBL" id="CAJJDN010000073">
    <property type="protein sequence ID" value="CAD8100217.1"/>
    <property type="molecule type" value="Genomic_DNA"/>
</dbReference>
<sequence>MQQYKKTQYKLILVLVGLPARGKTHISYKLNRYLNWIGYKSEIFSIKGAQQKDDKLDQIIDYELEIDPENQQIVEVRQKLSFQAAQQLVTFLQTEGDIALYNGLTNTKCDRQKLKSFFKEQLQLEFQVFWIESICDDPQVIVNNINESKQSRFKDKTIEQFMNHINVISQDYQTLENIENLSYIKLINIGKQVKVHMLEGYLCSKIVSFLLNLHANNRQIYLVRSCQTEYHILDKIGGDPELSAMGKQHSQQLGDYFIEELKGNKNITFFTSQMKRGIQTADIVGEKLGIIALKTKNLDEIDYGICDGLTVKEIAAKYPKQIKERKANPLEFKYPRGESFLDVIHRVEPIIYEIERSRDPVLIIAHVAVLKCLYAYYHCNQISEIPNIEIPINCVIKLVPIPYHCLESRVIIK</sequence>
<dbReference type="GO" id="GO:0006000">
    <property type="term" value="P:fructose metabolic process"/>
    <property type="evidence" value="ECO:0007669"/>
    <property type="project" value="InterPro"/>
</dbReference>
<feature type="binding site" evidence="3">
    <location>
        <begin position="300"/>
        <end position="303"/>
    </location>
    <ligand>
        <name>substrate</name>
    </ligand>
</feature>
<keyword evidence="1" id="KW-0547">Nucleotide-binding</keyword>
<dbReference type="PANTHER" id="PTHR10606:SF44">
    <property type="entry name" value="6-PHOSPHOFRUCTO 2-KINASE_FRUCTOSE 2,6-BISPHOSPHATASE LONG FORM"/>
    <property type="match status" value="1"/>
</dbReference>
<organism evidence="5 6">
    <name type="scientific">Paramecium sonneborni</name>
    <dbReference type="NCBI Taxonomy" id="65129"/>
    <lineage>
        <taxon>Eukaryota</taxon>
        <taxon>Sar</taxon>
        <taxon>Alveolata</taxon>
        <taxon>Ciliophora</taxon>
        <taxon>Intramacronucleata</taxon>
        <taxon>Oligohymenophorea</taxon>
        <taxon>Peniculida</taxon>
        <taxon>Parameciidae</taxon>
        <taxon>Paramecium</taxon>
    </lineage>
</organism>
<dbReference type="GO" id="GO:0005829">
    <property type="term" value="C:cytosol"/>
    <property type="evidence" value="ECO:0007669"/>
    <property type="project" value="TreeGrafter"/>
</dbReference>
<feature type="domain" description="6-phosphofructo-2-kinase" evidence="4">
    <location>
        <begin position="5"/>
        <end position="215"/>
    </location>
</feature>
<dbReference type="AlphaFoldDB" id="A0A8S1PAM4"/>
<dbReference type="CDD" id="cd07067">
    <property type="entry name" value="HP_PGM_like"/>
    <property type="match status" value="1"/>
</dbReference>
<evidence type="ECO:0000259" key="4">
    <source>
        <dbReference type="Pfam" id="PF01591"/>
    </source>
</evidence>
<evidence type="ECO:0000256" key="3">
    <source>
        <dbReference type="PIRSR" id="PIRSR613078-2"/>
    </source>
</evidence>
<dbReference type="InterPro" id="IPR003094">
    <property type="entry name" value="6Pfruct_kin"/>
</dbReference>
<reference evidence="5" key="1">
    <citation type="submission" date="2021-01" db="EMBL/GenBank/DDBJ databases">
        <authorList>
            <consortium name="Genoscope - CEA"/>
            <person name="William W."/>
        </authorList>
    </citation>
    <scope>NUCLEOTIDE SEQUENCE</scope>
</reference>
<evidence type="ECO:0000313" key="5">
    <source>
        <dbReference type="EMBL" id="CAD8100217.1"/>
    </source>
</evidence>
<dbReference type="Pfam" id="PF01591">
    <property type="entry name" value="6PF2K"/>
    <property type="match status" value="1"/>
</dbReference>
<dbReference type="PANTHER" id="PTHR10606">
    <property type="entry name" value="6-PHOSPHOFRUCTO-2-KINASE/FRUCTOSE-2,6-BISPHOSPHATASE"/>
    <property type="match status" value="1"/>
</dbReference>
<name>A0A8S1PAM4_9CILI</name>
<dbReference type="InterPro" id="IPR013078">
    <property type="entry name" value="His_Pase_superF_clade-1"/>
</dbReference>
<dbReference type="InterPro" id="IPR013079">
    <property type="entry name" value="6Phosfructo_kin"/>
</dbReference>
<dbReference type="GO" id="GO:0003873">
    <property type="term" value="F:6-phosphofructo-2-kinase activity"/>
    <property type="evidence" value="ECO:0007669"/>
    <property type="project" value="InterPro"/>
</dbReference>
<comment type="caution">
    <text evidence="5">The sequence shown here is derived from an EMBL/GenBank/DDBJ whole genome shotgun (WGS) entry which is preliminary data.</text>
</comment>
<keyword evidence="6" id="KW-1185">Reference proteome</keyword>
<feature type="binding site" evidence="3">
    <location>
        <position position="276"/>
    </location>
    <ligand>
        <name>substrate</name>
    </ligand>
</feature>
<gene>
    <name evidence="5" type="ORF">PSON_ATCC_30995.1.T0730129</name>
</gene>
<dbReference type="PIRSF" id="PIRSF000709">
    <property type="entry name" value="6PFK_2-Ptase"/>
    <property type="match status" value="1"/>
</dbReference>